<sequence length="203" mass="22929">KNVRQTFYLNLAASLLVTVIITFIILLMIRGYNKKLEFMARNDTLTGLMNRTAFNDSFSDFLNLCNRRGDPLSLIFFDIDNFKNINDTLGHQAGDSVLIRIAELLKTRLRRTDIVGRWGGEEFIVGLIDTDHKNAEVIAETLRKAFEEDPHLLHLSSSPVTASFGIVTARNGDTIDTLLTRADSAMYRAKELGKNRIETAIEH</sequence>
<dbReference type="NCBIfam" id="TIGR00254">
    <property type="entry name" value="GGDEF"/>
    <property type="match status" value="1"/>
</dbReference>
<dbReference type="PROSITE" id="PS50887">
    <property type="entry name" value="GGDEF"/>
    <property type="match status" value="1"/>
</dbReference>
<proteinExistence type="predicted"/>
<evidence type="ECO:0000256" key="3">
    <source>
        <dbReference type="SAM" id="Phobius"/>
    </source>
</evidence>
<dbReference type="Pfam" id="PF00990">
    <property type="entry name" value="GGDEF"/>
    <property type="match status" value="1"/>
</dbReference>
<feature type="transmembrane region" description="Helical" evidence="3">
    <location>
        <begin position="6"/>
        <end position="29"/>
    </location>
</feature>
<dbReference type="InterPro" id="IPR043128">
    <property type="entry name" value="Rev_trsase/Diguanyl_cyclase"/>
</dbReference>
<gene>
    <name evidence="5" type="ORF">CFH83_05980</name>
</gene>
<evidence type="ECO:0000256" key="2">
    <source>
        <dbReference type="ARBA" id="ARBA00034247"/>
    </source>
</evidence>
<keyword evidence="3" id="KW-0812">Transmembrane</keyword>
<dbReference type="EC" id="2.7.7.65" evidence="1"/>
<reference evidence="5 6" key="1">
    <citation type="journal article" date="2017" name="Front. Microbiol.">
        <title>Comparative Genomic Analysis of the Class Epsilonproteobacteria and Proposed Reclassification to Epsilonbacteraeota (phyl. nov.).</title>
        <authorList>
            <person name="Waite D.W."/>
            <person name="Vanwonterghem I."/>
            <person name="Rinke C."/>
            <person name="Parks D.H."/>
            <person name="Zhang Y."/>
            <person name="Takai K."/>
            <person name="Sievert S.M."/>
            <person name="Simon J."/>
            <person name="Campbell B.J."/>
            <person name="Hanson T.E."/>
            <person name="Woyke T."/>
            <person name="Klotz M.G."/>
            <person name="Hugenholtz P."/>
        </authorList>
    </citation>
    <scope>NUCLEOTIDE SEQUENCE [LARGE SCALE GENOMIC DNA]</scope>
    <source>
        <strain evidence="5">UBA12443</strain>
    </source>
</reference>
<dbReference type="SUPFAM" id="SSF55073">
    <property type="entry name" value="Nucleotide cyclase"/>
    <property type="match status" value="1"/>
</dbReference>
<dbReference type="InterPro" id="IPR029787">
    <property type="entry name" value="Nucleotide_cyclase"/>
</dbReference>
<dbReference type="CDD" id="cd01949">
    <property type="entry name" value="GGDEF"/>
    <property type="match status" value="1"/>
</dbReference>
<dbReference type="InterPro" id="IPR000160">
    <property type="entry name" value="GGDEF_dom"/>
</dbReference>
<accession>A0A2D3WAS1</accession>
<dbReference type="SMART" id="SM00267">
    <property type="entry name" value="GGDEF"/>
    <property type="match status" value="1"/>
</dbReference>
<evidence type="ECO:0000256" key="1">
    <source>
        <dbReference type="ARBA" id="ARBA00012528"/>
    </source>
</evidence>
<dbReference type="RefSeq" id="WP_303662990.1">
    <property type="nucleotide sequence ID" value="NZ_DLUI01000084.1"/>
</dbReference>
<dbReference type="InterPro" id="IPR050469">
    <property type="entry name" value="Diguanylate_Cyclase"/>
</dbReference>
<evidence type="ECO:0000313" key="6">
    <source>
        <dbReference type="Proteomes" id="UP000228859"/>
    </source>
</evidence>
<dbReference type="Proteomes" id="UP000228859">
    <property type="component" value="Unassembled WGS sequence"/>
</dbReference>
<organism evidence="5 6">
    <name type="scientific">Sulfuricurvum kujiense</name>
    <dbReference type="NCBI Taxonomy" id="148813"/>
    <lineage>
        <taxon>Bacteria</taxon>
        <taxon>Pseudomonadati</taxon>
        <taxon>Campylobacterota</taxon>
        <taxon>Epsilonproteobacteria</taxon>
        <taxon>Campylobacterales</taxon>
        <taxon>Sulfurimonadaceae</taxon>
        <taxon>Sulfuricurvum</taxon>
    </lineage>
</organism>
<comment type="caution">
    <text evidence="5">The sequence shown here is derived from an EMBL/GenBank/DDBJ whole genome shotgun (WGS) entry which is preliminary data.</text>
</comment>
<keyword evidence="3" id="KW-1133">Transmembrane helix</keyword>
<evidence type="ECO:0000259" key="4">
    <source>
        <dbReference type="PROSITE" id="PS50887"/>
    </source>
</evidence>
<dbReference type="FunFam" id="3.30.70.270:FF:000001">
    <property type="entry name" value="Diguanylate cyclase domain protein"/>
    <property type="match status" value="1"/>
</dbReference>
<dbReference type="AlphaFoldDB" id="A0A2D3WAS1"/>
<name>A0A2D3WAS1_9BACT</name>
<dbReference type="PANTHER" id="PTHR45138:SF9">
    <property type="entry name" value="DIGUANYLATE CYCLASE DGCM-RELATED"/>
    <property type="match status" value="1"/>
</dbReference>
<keyword evidence="3" id="KW-0472">Membrane</keyword>
<feature type="domain" description="GGDEF" evidence="4">
    <location>
        <begin position="70"/>
        <end position="202"/>
    </location>
</feature>
<protein>
    <recommendedName>
        <fullName evidence="1">diguanylate cyclase</fullName>
        <ecNumber evidence="1">2.7.7.65</ecNumber>
    </recommendedName>
</protein>
<evidence type="ECO:0000313" key="5">
    <source>
        <dbReference type="EMBL" id="DAB38422.1"/>
    </source>
</evidence>
<feature type="non-terminal residue" evidence="5">
    <location>
        <position position="1"/>
    </location>
</feature>
<dbReference type="GO" id="GO:0052621">
    <property type="term" value="F:diguanylate cyclase activity"/>
    <property type="evidence" value="ECO:0007669"/>
    <property type="project" value="UniProtKB-EC"/>
</dbReference>
<comment type="catalytic activity">
    <reaction evidence="2">
        <text>2 GTP = 3',3'-c-di-GMP + 2 diphosphate</text>
        <dbReference type="Rhea" id="RHEA:24898"/>
        <dbReference type="ChEBI" id="CHEBI:33019"/>
        <dbReference type="ChEBI" id="CHEBI:37565"/>
        <dbReference type="ChEBI" id="CHEBI:58805"/>
        <dbReference type="EC" id="2.7.7.65"/>
    </reaction>
</comment>
<dbReference type="PANTHER" id="PTHR45138">
    <property type="entry name" value="REGULATORY COMPONENTS OF SENSORY TRANSDUCTION SYSTEM"/>
    <property type="match status" value="1"/>
</dbReference>
<dbReference type="Gene3D" id="3.30.70.270">
    <property type="match status" value="1"/>
</dbReference>
<dbReference type="EMBL" id="DLUI01000084">
    <property type="protein sequence ID" value="DAB38422.1"/>
    <property type="molecule type" value="Genomic_DNA"/>
</dbReference>